<dbReference type="InterPro" id="IPR006059">
    <property type="entry name" value="SBP"/>
</dbReference>
<keyword evidence="3" id="KW-0732">Signal</keyword>
<dbReference type="GO" id="GO:0042597">
    <property type="term" value="C:periplasmic space"/>
    <property type="evidence" value="ECO:0007669"/>
    <property type="project" value="UniProtKB-SubCell"/>
</dbReference>
<comment type="similarity">
    <text evidence="2">Belongs to the bacterial solute-binding protein 1 family.</text>
</comment>
<dbReference type="RefSeq" id="WP_332289358.1">
    <property type="nucleotide sequence ID" value="NZ_JAZIBG010000024.1"/>
</dbReference>
<evidence type="ECO:0000313" key="5">
    <source>
        <dbReference type="Proteomes" id="UP001336250"/>
    </source>
</evidence>
<keyword evidence="5" id="KW-1185">Reference proteome</keyword>
<dbReference type="AlphaFoldDB" id="A0AAW9QAY3"/>
<dbReference type="Pfam" id="PF01547">
    <property type="entry name" value="SBP_bac_1"/>
    <property type="match status" value="1"/>
</dbReference>
<comment type="subcellular location">
    <subcellularLocation>
        <location evidence="1">Periplasm</location>
    </subcellularLocation>
</comment>
<dbReference type="Gene3D" id="3.40.190.10">
    <property type="entry name" value="Periplasmic binding protein-like II"/>
    <property type="match status" value="2"/>
</dbReference>
<evidence type="ECO:0000256" key="3">
    <source>
        <dbReference type="SAM" id="SignalP"/>
    </source>
</evidence>
<organism evidence="4 5">
    <name type="scientific">Aquincola agrisoli</name>
    <dbReference type="NCBI Taxonomy" id="3119538"/>
    <lineage>
        <taxon>Bacteria</taxon>
        <taxon>Pseudomonadati</taxon>
        <taxon>Pseudomonadota</taxon>
        <taxon>Betaproteobacteria</taxon>
        <taxon>Burkholderiales</taxon>
        <taxon>Sphaerotilaceae</taxon>
        <taxon>Aquincola</taxon>
    </lineage>
</organism>
<evidence type="ECO:0000313" key="4">
    <source>
        <dbReference type="EMBL" id="MEF7614385.1"/>
    </source>
</evidence>
<proteinExistence type="inferred from homology"/>
<feature type="chain" id="PRO_5043768403" evidence="3">
    <location>
        <begin position="26"/>
        <end position="432"/>
    </location>
</feature>
<gene>
    <name evidence="4" type="ORF">V4F39_10740</name>
</gene>
<dbReference type="SUPFAM" id="SSF53850">
    <property type="entry name" value="Periplasmic binding protein-like II"/>
    <property type="match status" value="1"/>
</dbReference>
<dbReference type="InterPro" id="IPR050490">
    <property type="entry name" value="Bact_solute-bd_prot1"/>
</dbReference>
<dbReference type="Proteomes" id="UP001336250">
    <property type="component" value="Unassembled WGS sequence"/>
</dbReference>
<evidence type="ECO:0000256" key="1">
    <source>
        <dbReference type="ARBA" id="ARBA00004418"/>
    </source>
</evidence>
<evidence type="ECO:0000256" key="2">
    <source>
        <dbReference type="ARBA" id="ARBA00008520"/>
    </source>
</evidence>
<sequence length="432" mass="47630">MQRRSLIATTAAACALAALAPLAHAQDATLRFSWWGGGERHESTLKAIAAFEAKNPGVKIKGEYMGFNGYQERLSTQIAGGSEPDIMQINWAWLASYSKSGEGFLDLHKHRALLGLDQFSPEELKMGEVRGKLNALPVSYSARVFVWNKSTFDRAGVPLPKTWDDVFAAGKALQGKLGDKVFAMDGEPYDVILASLAYVQQKHGTPYVSPTEPKVAMSPQALLEWVQTYKRFTDAKVATPLPYRASLGGAEKPTEQQQDWTNGNWAGNYTWDSVLPLRTSSLDKQQKLVIGEFPTLPGAKNSGMFGRPSLMFSVSKRSKHPEVAARFLSFLLTDPEAGRILGLSRGVPAADSQFQALVKDSRIGPLELAAYTQIKQQNEAGRIDLPSPLFENQRFSKFMREVFETVAYGKATEQDAAKRLLEEGNALLNRIK</sequence>
<dbReference type="PROSITE" id="PS51318">
    <property type="entry name" value="TAT"/>
    <property type="match status" value="1"/>
</dbReference>
<comment type="caution">
    <text evidence="4">The sequence shown here is derived from an EMBL/GenBank/DDBJ whole genome shotgun (WGS) entry which is preliminary data.</text>
</comment>
<accession>A0AAW9QAY3</accession>
<dbReference type="PANTHER" id="PTHR43649:SF11">
    <property type="entry name" value="ABC TRANSPORTER SUBSTRATE-BINDING PROTEIN YESO-RELATED"/>
    <property type="match status" value="1"/>
</dbReference>
<dbReference type="EMBL" id="JAZIBG010000024">
    <property type="protein sequence ID" value="MEF7614385.1"/>
    <property type="molecule type" value="Genomic_DNA"/>
</dbReference>
<dbReference type="InterPro" id="IPR006311">
    <property type="entry name" value="TAT_signal"/>
</dbReference>
<protein>
    <submittedName>
        <fullName evidence="4">ABC transporter substrate-binding protein</fullName>
    </submittedName>
</protein>
<reference evidence="4 5" key="1">
    <citation type="submission" date="2024-02" db="EMBL/GenBank/DDBJ databases">
        <title>Genome sequence of Aquincola sp. MAHUQ-54.</title>
        <authorList>
            <person name="Huq M.A."/>
        </authorList>
    </citation>
    <scope>NUCLEOTIDE SEQUENCE [LARGE SCALE GENOMIC DNA]</scope>
    <source>
        <strain evidence="4 5">MAHUQ-54</strain>
    </source>
</reference>
<dbReference type="PANTHER" id="PTHR43649">
    <property type="entry name" value="ARABINOSE-BINDING PROTEIN-RELATED"/>
    <property type="match status" value="1"/>
</dbReference>
<feature type="signal peptide" evidence="3">
    <location>
        <begin position="1"/>
        <end position="25"/>
    </location>
</feature>
<name>A0AAW9QAY3_9BURK</name>